<dbReference type="EMBL" id="CP059572">
    <property type="protein sequence ID" value="QXJ19617.1"/>
    <property type="molecule type" value="Genomic_DNA"/>
</dbReference>
<dbReference type="InterPro" id="IPR021145">
    <property type="entry name" value="Portal_protein_SPP1_Gp6-like"/>
</dbReference>
<protein>
    <submittedName>
        <fullName evidence="2">Phage portal protein</fullName>
    </submittedName>
</protein>
<evidence type="ECO:0000256" key="1">
    <source>
        <dbReference type="SAM" id="MobiDB-lite"/>
    </source>
</evidence>
<name>A0ABX8QQE8_9ACTN</name>
<gene>
    <name evidence="2" type="ORF">AGRA3207_000179</name>
</gene>
<accession>A0ABX8QQE8</accession>
<sequence>MPENDPRLQRGLEALSKQRSDLAHYIDWYRGDHPPPYIPPKAASEYRRIVDTAASAWLKLVIDSINERLRVDGFTGQGDASTDLEAWRIWGRNRMNAVQPLVHAEALTLGRSYVSVWPNRADPGTPTIRGESALRVWIARDSADFSPLWAVKSWSTGEEDPGSEVAYLYTPADVQRYRRADKSGEWTPDGPAARNPLGRVPFVEFANGRDLLGESASELAPLIPIQERINSVNLHMQLAMLVAAFRQRWAAGLAIPEDENGNPVEPFNAAVDKLWISDDPNAKFGEFGESNLANYVTVLESLVRQLSAISAVPAHYLLGQLVNISAEALKAAEAGLSAKVRHKQLTLGEGWSAVMNLVQVAGGGVAAPLEPHWADTEARSEAQLVDALSKLGAPPLNIPQEALWERYGASPPVIKRWQDMQAAATQRAAGAEVAGALAARRAGQDDPDDVPEAA</sequence>
<evidence type="ECO:0000313" key="2">
    <source>
        <dbReference type="EMBL" id="QXJ19617.1"/>
    </source>
</evidence>
<dbReference type="RefSeq" id="WP_231332632.1">
    <property type="nucleotide sequence ID" value="NZ_CP059572.1"/>
</dbReference>
<feature type="region of interest" description="Disordered" evidence="1">
    <location>
        <begin position="433"/>
        <end position="454"/>
    </location>
</feature>
<proteinExistence type="predicted"/>
<organism evidence="2 3">
    <name type="scientific">Actinomadura graeca</name>
    <dbReference type="NCBI Taxonomy" id="2750812"/>
    <lineage>
        <taxon>Bacteria</taxon>
        <taxon>Bacillati</taxon>
        <taxon>Actinomycetota</taxon>
        <taxon>Actinomycetes</taxon>
        <taxon>Streptosporangiales</taxon>
        <taxon>Thermomonosporaceae</taxon>
        <taxon>Actinomadura</taxon>
    </lineage>
</organism>
<dbReference type="Proteomes" id="UP001049518">
    <property type="component" value="Chromosome"/>
</dbReference>
<keyword evidence="3" id="KW-1185">Reference proteome</keyword>
<dbReference type="Pfam" id="PF05133">
    <property type="entry name" value="SPP1_portal"/>
    <property type="match status" value="1"/>
</dbReference>
<reference evidence="2" key="1">
    <citation type="submission" date="2020-07" db="EMBL/GenBank/DDBJ databases">
        <authorList>
            <person name="Tarantini F.S."/>
            <person name="Hong K.W."/>
            <person name="Chan K.G."/>
        </authorList>
    </citation>
    <scope>NUCLEOTIDE SEQUENCE</scope>
    <source>
        <strain evidence="2">32-07</strain>
    </source>
</reference>
<feature type="compositionally biased region" description="Acidic residues" evidence="1">
    <location>
        <begin position="445"/>
        <end position="454"/>
    </location>
</feature>
<evidence type="ECO:0000313" key="3">
    <source>
        <dbReference type="Proteomes" id="UP001049518"/>
    </source>
</evidence>